<dbReference type="Pfam" id="PF09851">
    <property type="entry name" value="SHOCT"/>
    <property type="match status" value="1"/>
</dbReference>
<name>G8RVL0_MYCRN</name>
<dbReference type="EMBL" id="CP003169">
    <property type="protein sequence ID" value="AEV74257.1"/>
    <property type="molecule type" value="Genomic_DNA"/>
</dbReference>
<proteinExistence type="predicted"/>
<dbReference type="Proteomes" id="UP000005442">
    <property type="component" value="Chromosome"/>
</dbReference>
<dbReference type="eggNOG" id="COG3462">
    <property type="taxonomic scope" value="Bacteria"/>
</dbReference>
<sequence>MMYDGWMWGHGWGWAGWTMVCIAMVVFWAAVITAVVVAIRYAGGWANGAGTQATYGPPRPQDVLADRFARGEIDEDEYRQRAALLHQNH</sequence>
<reference evidence="3 4" key="1">
    <citation type="submission" date="2011-12" db="EMBL/GenBank/DDBJ databases">
        <title>Complete sequence of Mycobacterium rhodesiae NBB3.</title>
        <authorList>
            <consortium name="US DOE Joint Genome Institute"/>
            <person name="Lucas S."/>
            <person name="Han J."/>
            <person name="Lapidus A."/>
            <person name="Cheng J.-F."/>
            <person name="Goodwin L."/>
            <person name="Pitluck S."/>
            <person name="Peters L."/>
            <person name="Mikhailova N."/>
            <person name="Gu W."/>
            <person name="Detter J.C."/>
            <person name="Han C."/>
            <person name="Tapia R."/>
            <person name="Land M."/>
            <person name="Hauser L."/>
            <person name="Kyrpides N."/>
            <person name="Ivanova N."/>
            <person name="Pagani I."/>
            <person name="Mattes T."/>
            <person name="Holmes A."/>
            <person name="Rutledge P."/>
            <person name="Paulsen I."/>
            <person name="Coleman N."/>
            <person name="Woyke T."/>
        </authorList>
    </citation>
    <scope>NUCLEOTIDE SEQUENCE [LARGE SCALE GENOMIC DNA]</scope>
    <source>
        <strain evidence="3 4">NBB3</strain>
    </source>
</reference>
<keyword evidence="1" id="KW-1133">Transmembrane helix</keyword>
<dbReference type="STRING" id="710685.MycrhN_3739"/>
<dbReference type="RefSeq" id="WP_014212010.1">
    <property type="nucleotide sequence ID" value="NC_016604.1"/>
</dbReference>
<evidence type="ECO:0000313" key="4">
    <source>
        <dbReference type="Proteomes" id="UP000005442"/>
    </source>
</evidence>
<organism evidence="3 4">
    <name type="scientific">Mycolicibacterium rhodesiae (strain NBB3)</name>
    <name type="common">Mycobacterium rhodesiae</name>
    <dbReference type="NCBI Taxonomy" id="710685"/>
    <lineage>
        <taxon>Bacteria</taxon>
        <taxon>Bacillati</taxon>
        <taxon>Actinomycetota</taxon>
        <taxon>Actinomycetes</taxon>
        <taxon>Mycobacteriales</taxon>
        <taxon>Mycobacteriaceae</taxon>
        <taxon>Mycolicibacterium</taxon>
    </lineage>
</organism>
<dbReference type="InterPro" id="IPR018649">
    <property type="entry name" value="SHOCT"/>
</dbReference>
<evidence type="ECO:0000259" key="2">
    <source>
        <dbReference type="Pfam" id="PF09851"/>
    </source>
</evidence>
<feature type="domain" description="SHOCT" evidence="2">
    <location>
        <begin position="62"/>
        <end position="83"/>
    </location>
</feature>
<gene>
    <name evidence="3" type="ordered locus">MycrhN_3739</name>
</gene>
<keyword evidence="1" id="KW-0812">Transmembrane</keyword>
<feature type="transmembrane region" description="Helical" evidence="1">
    <location>
        <begin position="12"/>
        <end position="39"/>
    </location>
</feature>
<dbReference type="HOGENOM" id="CLU_159099_1_0_11"/>
<evidence type="ECO:0000256" key="1">
    <source>
        <dbReference type="SAM" id="Phobius"/>
    </source>
</evidence>
<accession>G8RVL0</accession>
<protein>
    <submittedName>
        <fullName evidence="3">Putative membrane protein (DUF2078)</fullName>
    </submittedName>
</protein>
<dbReference type="PATRIC" id="fig|710685.3.peg.3752"/>
<dbReference type="AlphaFoldDB" id="G8RVL0"/>
<dbReference type="KEGG" id="mrh:MycrhN_3739"/>
<keyword evidence="4" id="KW-1185">Reference proteome</keyword>
<evidence type="ECO:0000313" key="3">
    <source>
        <dbReference type="EMBL" id="AEV74257.1"/>
    </source>
</evidence>
<keyword evidence="1" id="KW-0472">Membrane</keyword>